<feature type="transmembrane region" description="Helical" evidence="6">
    <location>
        <begin position="336"/>
        <end position="355"/>
    </location>
</feature>
<dbReference type="AlphaFoldDB" id="A0A8J2X042"/>
<dbReference type="InterPro" id="IPR036259">
    <property type="entry name" value="MFS_trans_sf"/>
</dbReference>
<dbReference type="GO" id="GO:0022857">
    <property type="term" value="F:transmembrane transporter activity"/>
    <property type="evidence" value="ECO:0007669"/>
    <property type="project" value="InterPro"/>
</dbReference>
<keyword evidence="4 6" id="KW-1133">Transmembrane helix</keyword>
<feature type="transmembrane region" description="Helical" evidence="6">
    <location>
        <begin position="404"/>
        <end position="424"/>
    </location>
</feature>
<dbReference type="Pfam" id="PF00854">
    <property type="entry name" value="PTR2"/>
    <property type="match status" value="2"/>
</dbReference>
<evidence type="ECO:0000256" key="6">
    <source>
        <dbReference type="SAM" id="Phobius"/>
    </source>
</evidence>
<evidence type="ECO:0000313" key="7">
    <source>
        <dbReference type="EMBL" id="CAH0374589.1"/>
    </source>
</evidence>
<proteinExistence type="inferred from homology"/>
<dbReference type="OrthoDB" id="8904098at2759"/>
<feature type="transmembrane region" description="Helical" evidence="6">
    <location>
        <begin position="167"/>
        <end position="191"/>
    </location>
</feature>
<feature type="transmembrane region" description="Helical" evidence="6">
    <location>
        <begin position="44"/>
        <end position="65"/>
    </location>
</feature>
<dbReference type="Gene3D" id="1.20.1250.20">
    <property type="entry name" value="MFS general substrate transporter like domains"/>
    <property type="match status" value="2"/>
</dbReference>
<comment type="caution">
    <text evidence="7">The sequence shown here is derived from an EMBL/GenBank/DDBJ whole genome shotgun (WGS) entry which is preliminary data.</text>
</comment>
<dbReference type="PANTHER" id="PTHR11654">
    <property type="entry name" value="OLIGOPEPTIDE TRANSPORTER-RELATED"/>
    <property type="match status" value="1"/>
</dbReference>
<comment type="similarity">
    <text evidence="2">Belongs to the major facilitator superfamily. Proton-dependent oligopeptide transporter (POT/PTR) (TC 2.A.17) family.</text>
</comment>
<accession>A0A8J2X042</accession>
<evidence type="ECO:0000256" key="1">
    <source>
        <dbReference type="ARBA" id="ARBA00004141"/>
    </source>
</evidence>
<dbReference type="EMBL" id="CAKKNE010000004">
    <property type="protein sequence ID" value="CAH0374589.1"/>
    <property type="molecule type" value="Genomic_DNA"/>
</dbReference>
<feature type="transmembrane region" description="Helical" evidence="6">
    <location>
        <begin position="376"/>
        <end position="398"/>
    </location>
</feature>
<dbReference type="SUPFAM" id="SSF103473">
    <property type="entry name" value="MFS general substrate transporter"/>
    <property type="match status" value="1"/>
</dbReference>
<evidence type="ECO:0000256" key="4">
    <source>
        <dbReference type="ARBA" id="ARBA00022989"/>
    </source>
</evidence>
<evidence type="ECO:0000313" key="8">
    <source>
        <dbReference type="Proteomes" id="UP000789595"/>
    </source>
</evidence>
<evidence type="ECO:0000256" key="3">
    <source>
        <dbReference type="ARBA" id="ARBA00022692"/>
    </source>
</evidence>
<dbReference type="GO" id="GO:0016020">
    <property type="term" value="C:membrane"/>
    <property type="evidence" value="ECO:0007669"/>
    <property type="project" value="UniProtKB-SubCell"/>
</dbReference>
<dbReference type="InterPro" id="IPR000109">
    <property type="entry name" value="POT_fam"/>
</dbReference>
<feature type="transmembrane region" description="Helical" evidence="6">
    <location>
        <begin position="273"/>
        <end position="291"/>
    </location>
</feature>
<feature type="transmembrane region" description="Helical" evidence="6">
    <location>
        <begin position="85"/>
        <end position="111"/>
    </location>
</feature>
<dbReference type="Proteomes" id="UP000789595">
    <property type="component" value="Unassembled WGS sequence"/>
</dbReference>
<keyword evidence="5 6" id="KW-0472">Membrane</keyword>
<feature type="transmembrane region" description="Helical" evidence="6">
    <location>
        <begin position="142"/>
        <end position="161"/>
    </location>
</feature>
<keyword evidence="3 6" id="KW-0812">Transmembrane</keyword>
<feature type="transmembrane region" description="Helical" evidence="6">
    <location>
        <begin position="303"/>
        <end position="324"/>
    </location>
</feature>
<reference evidence="7" key="1">
    <citation type="submission" date="2021-11" db="EMBL/GenBank/DDBJ databases">
        <authorList>
            <consortium name="Genoscope - CEA"/>
            <person name="William W."/>
        </authorList>
    </citation>
    <scope>NUCLEOTIDE SEQUENCE</scope>
</reference>
<comment type="subcellular location">
    <subcellularLocation>
        <location evidence="1">Membrane</location>
        <topology evidence="1">Multi-pass membrane protein</topology>
    </subcellularLocation>
</comment>
<evidence type="ECO:0000256" key="2">
    <source>
        <dbReference type="ARBA" id="ARBA00005982"/>
    </source>
</evidence>
<organism evidence="7 8">
    <name type="scientific">Pelagomonas calceolata</name>
    <dbReference type="NCBI Taxonomy" id="35677"/>
    <lineage>
        <taxon>Eukaryota</taxon>
        <taxon>Sar</taxon>
        <taxon>Stramenopiles</taxon>
        <taxon>Ochrophyta</taxon>
        <taxon>Pelagophyceae</taxon>
        <taxon>Pelagomonadales</taxon>
        <taxon>Pelagomonadaceae</taxon>
        <taxon>Pelagomonas</taxon>
    </lineage>
</organism>
<evidence type="ECO:0008006" key="9">
    <source>
        <dbReference type="Google" id="ProtNLM"/>
    </source>
</evidence>
<keyword evidence="8" id="KW-1185">Reference proteome</keyword>
<protein>
    <recommendedName>
        <fullName evidence="9">Major facilitator superfamily (MFS) profile domain-containing protein</fullName>
    </recommendedName>
</protein>
<sequence length="456" mass="49677">MLAGTPAHVWRIILMEGMERFSYYGFRAILTLYFVSLDMRESSAAAGFMFTSALAYAAPLVGAWLSDERWGRYATIMRFGSVYAVGLWVLVAAAAVASLPWTIVALVFVGLGTGGIKPCVSTFGADQIDNAIGDASEATRRYFAVFYASINLGSVFSYLLVPAMRAIFGYAAAFAVPAVLLAAALAVFIGGRRKYTMLPPREGGVGVPAAIWRACAWRVPDDDDARELRSIGEVMVLLPVFWMLYDQQGSIWVVQASEMKNFKGKLQPETMGVINPVLILLLLPLFEKVIYPALERRGVSTRAPWRMMAGMIVAAAAFVVAGLLDLRVNSGQRVNILWQLPQLFLITVAEILVSVTGLEYSYEKAPEAMRASVSALYLLTTAVGDLMGGFLFVAAGHLGVSRPAVLFLCAVLVLLTAIAFRFVARKHFDGFETKPVQTEEDPAEELQAVENVLLRG</sequence>
<gene>
    <name evidence="7" type="ORF">PECAL_4P18850</name>
</gene>
<evidence type="ECO:0000256" key="5">
    <source>
        <dbReference type="ARBA" id="ARBA00023136"/>
    </source>
</evidence>
<name>A0A8J2X042_9STRA</name>